<gene>
    <name evidence="2" type="ORF">PEP31012_00108</name>
</gene>
<proteinExistence type="predicted"/>
<dbReference type="Pfam" id="PF08388">
    <property type="entry name" value="GIIM"/>
    <property type="match status" value="1"/>
</dbReference>
<dbReference type="GO" id="GO:0003964">
    <property type="term" value="F:RNA-directed DNA polymerase activity"/>
    <property type="evidence" value="ECO:0007669"/>
    <property type="project" value="UniProtKB-KW"/>
</dbReference>
<dbReference type="AlphaFoldDB" id="A0A5E4RD48"/>
<keyword evidence="2" id="KW-0695">RNA-directed DNA polymerase</keyword>
<keyword evidence="3" id="KW-1185">Reference proteome</keyword>
<evidence type="ECO:0000313" key="2">
    <source>
        <dbReference type="EMBL" id="VVD61167.1"/>
    </source>
</evidence>
<name>A0A5E4RD48_9BURK</name>
<sequence length="112" mass="13347">MTRRSGGRSLLEVAQRLRAYMTGWKAYFHLAQTPKVFRKLDEWIRHRLRAMQLKHWRRGTTMYRELLALGASEADARRVAANSRRWWRNSYLLLNRALPVAHFDRLGVPRLS</sequence>
<evidence type="ECO:0000313" key="3">
    <source>
        <dbReference type="Proteomes" id="UP000400981"/>
    </source>
</evidence>
<dbReference type="Proteomes" id="UP000400981">
    <property type="component" value="Unassembled WGS sequence"/>
</dbReference>
<protein>
    <submittedName>
        <fullName evidence="2">RNA-directed DNA polymerase</fullName>
    </submittedName>
</protein>
<keyword evidence="2" id="KW-0808">Transferase</keyword>
<organism evidence="2 3">
    <name type="scientific">Pandoraea eparura</name>
    <dbReference type="NCBI Taxonomy" id="2508291"/>
    <lineage>
        <taxon>Bacteria</taxon>
        <taxon>Pseudomonadati</taxon>
        <taxon>Pseudomonadota</taxon>
        <taxon>Betaproteobacteria</taxon>
        <taxon>Burkholderiales</taxon>
        <taxon>Burkholderiaceae</taxon>
        <taxon>Pandoraea</taxon>
    </lineage>
</organism>
<evidence type="ECO:0000259" key="1">
    <source>
        <dbReference type="Pfam" id="PF08388"/>
    </source>
</evidence>
<keyword evidence="2" id="KW-0548">Nucleotidyltransferase</keyword>
<feature type="domain" description="Group II intron maturase-specific" evidence="1">
    <location>
        <begin position="2"/>
        <end position="64"/>
    </location>
</feature>
<reference evidence="2 3" key="1">
    <citation type="submission" date="2019-08" db="EMBL/GenBank/DDBJ databases">
        <authorList>
            <person name="Peeters C."/>
        </authorList>
    </citation>
    <scope>NUCLEOTIDE SEQUENCE [LARGE SCALE GENOMIC DNA]</scope>
    <source>
        <strain evidence="2 3">LMG 31012</strain>
    </source>
</reference>
<accession>A0A5E4RD48</accession>
<dbReference type="InterPro" id="IPR013597">
    <property type="entry name" value="Mat_intron_G2"/>
</dbReference>
<dbReference type="EMBL" id="CABPSH010000001">
    <property type="protein sequence ID" value="VVD61167.1"/>
    <property type="molecule type" value="Genomic_DNA"/>
</dbReference>